<dbReference type="Proteomes" id="UP000037510">
    <property type="component" value="Unassembled WGS sequence"/>
</dbReference>
<evidence type="ECO:0000259" key="1">
    <source>
        <dbReference type="Pfam" id="PF07051"/>
    </source>
</evidence>
<dbReference type="GO" id="GO:0005768">
    <property type="term" value="C:endosome"/>
    <property type="evidence" value="ECO:0007669"/>
    <property type="project" value="TreeGrafter"/>
</dbReference>
<reference evidence="2 3" key="1">
    <citation type="journal article" date="2015" name="Genome Biol. Evol.">
        <title>The genome of winter moth (Operophtera brumata) provides a genomic perspective on sexual dimorphism and phenology.</title>
        <authorList>
            <person name="Derks M.F."/>
            <person name="Smit S."/>
            <person name="Salis L."/>
            <person name="Schijlen E."/>
            <person name="Bossers A."/>
            <person name="Mateman C."/>
            <person name="Pijl A.S."/>
            <person name="de Ridder D."/>
            <person name="Groenen M.A."/>
            <person name="Visser M.E."/>
            <person name="Megens H.J."/>
        </authorList>
    </citation>
    <scope>NUCLEOTIDE SEQUENCE [LARGE SCALE GENOMIC DNA]</scope>
    <source>
        <strain evidence="2">WM2013NL</strain>
        <tissue evidence="2">Head and thorax</tissue>
    </source>
</reference>
<keyword evidence="3" id="KW-1185">Reference proteome</keyword>
<sequence length="160" mass="17877">MSGKKDKKEEDCGCYAESRTQRACPPIQNVTHPLRYYEFTKDEIKALEECDKESFYQRCLPFSTLAATVTYAAMKYGECPTPALKYGECPTPGLKYGYLSRSPHFGVTPKVLMAACLGHVCGRLAYLPHCERKLRALPGHLGDVMRKHHAANNPPPAPNK</sequence>
<dbReference type="Pfam" id="PF07051">
    <property type="entry name" value="OCIA"/>
    <property type="match status" value="2"/>
</dbReference>
<dbReference type="AlphaFoldDB" id="A0A0L7K4F3"/>
<gene>
    <name evidence="2" type="ORF">OBRU01_26042</name>
</gene>
<dbReference type="EMBL" id="JTDY01011953">
    <property type="protein sequence ID" value="KOB52357.1"/>
    <property type="molecule type" value="Genomic_DNA"/>
</dbReference>
<name>A0A0L7K4F3_OPEBR</name>
<dbReference type="PANTHER" id="PTHR13336:SF3">
    <property type="entry name" value="OCIA DOMAIN-CONTAINING PROTEIN 1"/>
    <property type="match status" value="1"/>
</dbReference>
<feature type="domain" description="OCIA" evidence="1">
    <location>
        <begin position="36"/>
        <end position="90"/>
    </location>
</feature>
<dbReference type="InterPro" id="IPR040187">
    <property type="entry name" value="OCAD1/2"/>
</dbReference>
<dbReference type="PANTHER" id="PTHR13336">
    <property type="entry name" value="OVARIAN CARCINOMA IMMUNOREACTIVE ANTIGEN"/>
    <property type="match status" value="1"/>
</dbReference>
<dbReference type="STRING" id="104452.A0A0L7K4F3"/>
<feature type="domain" description="OCIA" evidence="1">
    <location>
        <begin position="94"/>
        <end position="138"/>
    </location>
</feature>
<evidence type="ECO:0000313" key="3">
    <source>
        <dbReference type="Proteomes" id="UP000037510"/>
    </source>
</evidence>
<comment type="caution">
    <text evidence="2">The sequence shown here is derived from an EMBL/GenBank/DDBJ whole genome shotgun (WGS) entry which is preliminary data.</text>
</comment>
<proteinExistence type="predicted"/>
<evidence type="ECO:0000313" key="2">
    <source>
        <dbReference type="EMBL" id="KOB52357.1"/>
    </source>
</evidence>
<dbReference type="InterPro" id="IPR009764">
    <property type="entry name" value="OCIA_dom"/>
</dbReference>
<protein>
    <submittedName>
        <fullName evidence="2">Ociad protein isoform 1</fullName>
    </submittedName>
</protein>
<accession>A0A0L7K4F3</accession>
<organism evidence="2 3">
    <name type="scientific">Operophtera brumata</name>
    <name type="common">Winter moth</name>
    <name type="synonym">Phalaena brumata</name>
    <dbReference type="NCBI Taxonomy" id="104452"/>
    <lineage>
        <taxon>Eukaryota</taxon>
        <taxon>Metazoa</taxon>
        <taxon>Ecdysozoa</taxon>
        <taxon>Arthropoda</taxon>
        <taxon>Hexapoda</taxon>
        <taxon>Insecta</taxon>
        <taxon>Pterygota</taxon>
        <taxon>Neoptera</taxon>
        <taxon>Endopterygota</taxon>
        <taxon>Lepidoptera</taxon>
        <taxon>Glossata</taxon>
        <taxon>Ditrysia</taxon>
        <taxon>Geometroidea</taxon>
        <taxon>Geometridae</taxon>
        <taxon>Larentiinae</taxon>
        <taxon>Operophtera</taxon>
    </lineage>
</organism>